<dbReference type="InterPro" id="IPR007219">
    <property type="entry name" value="XnlR_reg_dom"/>
</dbReference>
<dbReference type="PROSITE" id="PS50157">
    <property type="entry name" value="ZINC_FINGER_C2H2_2"/>
    <property type="match status" value="2"/>
</dbReference>
<keyword evidence="4 7" id="KW-0863">Zinc-finger</keyword>
<dbReference type="GO" id="GO:0000785">
    <property type="term" value="C:chromatin"/>
    <property type="evidence" value="ECO:0007669"/>
    <property type="project" value="TreeGrafter"/>
</dbReference>
<dbReference type="Proteomes" id="UP000266272">
    <property type="component" value="Unassembled WGS sequence"/>
</dbReference>
<dbReference type="Gene3D" id="3.30.160.60">
    <property type="entry name" value="Classic Zinc Finger"/>
    <property type="match status" value="2"/>
</dbReference>
<evidence type="ECO:0000256" key="5">
    <source>
        <dbReference type="ARBA" id="ARBA00022833"/>
    </source>
</evidence>
<dbReference type="Pfam" id="PF04082">
    <property type="entry name" value="Fungal_trans"/>
    <property type="match status" value="1"/>
</dbReference>
<feature type="domain" description="C2H2-type" evidence="9">
    <location>
        <begin position="24"/>
        <end position="51"/>
    </location>
</feature>
<comment type="caution">
    <text evidence="10">The sequence shown here is derived from an EMBL/GenBank/DDBJ whole genome shotgun (WGS) entry which is preliminary data.</text>
</comment>
<dbReference type="GO" id="GO:0000981">
    <property type="term" value="F:DNA-binding transcription factor activity, RNA polymerase II-specific"/>
    <property type="evidence" value="ECO:0007669"/>
    <property type="project" value="InterPro"/>
</dbReference>
<dbReference type="PANTHER" id="PTHR40626:SF11">
    <property type="entry name" value="ZINC FINGER PROTEIN YPR022C"/>
    <property type="match status" value="1"/>
</dbReference>
<dbReference type="SMART" id="SM00355">
    <property type="entry name" value="ZnF_C2H2"/>
    <property type="match status" value="2"/>
</dbReference>
<keyword evidence="5" id="KW-0862">Zinc</keyword>
<dbReference type="Pfam" id="PF00096">
    <property type="entry name" value="zf-C2H2"/>
    <property type="match status" value="2"/>
</dbReference>
<dbReference type="AlphaFoldDB" id="A0A395NI33"/>
<dbReference type="InterPro" id="IPR036236">
    <property type="entry name" value="Znf_C2H2_sf"/>
</dbReference>
<dbReference type="GO" id="GO:0000978">
    <property type="term" value="F:RNA polymerase II cis-regulatory region sequence-specific DNA binding"/>
    <property type="evidence" value="ECO:0007669"/>
    <property type="project" value="InterPro"/>
</dbReference>
<protein>
    <submittedName>
        <fullName evidence="10">Early growth response</fullName>
    </submittedName>
</protein>
<dbReference type="PROSITE" id="PS00028">
    <property type="entry name" value="ZINC_FINGER_C2H2_1"/>
    <property type="match status" value="1"/>
</dbReference>
<organism evidence="10 11">
    <name type="scientific">Trichoderma arundinaceum</name>
    <dbReference type="NCBI Taxonomy" id="490622"/>
    <lineage>
        <taxon>Eukaryota</taxon>
        <taxon>Fungi</taxon>
        <taxon>Dikarya</taxon>
        <taxon>Ascomycota</taxon>
        <taxon>Pezizomycotina</taxon>
        <taxon>Sordariomycetes</taxon>
        <taxon>Hypocreomycetidae</taxon>
        <taxon>Hypocreales</taxon>
        <taxon>Hypocreaceae</taxon>
        <taxon>Trichoderma</taxon>
    </lineage>
</organism>
<keyword evidence="11" id="KW-1185">Reference proteome</keyword>
<feature type="domain" description="C2H2-type" evidence="9">
    <location>
        <begin position="52"/>
        <end position="79"/>
    </location>
</feature>
<feature type="compositionally biased region" description="Polar residues" evidence="8">
    <location>
        <begin position="153"/>
        <end position="165"/>
    </location>
</feature>
<evidence type="ECO:0000256" key="3">
    <source>
        <dbReference type="ARBA" id="ARBA00022737"/>
    </source>
</evidence>
<dbReference type="PANTHER" id="PTHR40626">
    <property type="entry name" value="MIP31509P"/>
    <property type="match status" value="1"/>
</dbReference>
<evidence type="ECO:0000256" key="6">
    <source>
        <dbReference type="ARBA" id="ARBA00023242"/>
    </source>
</evidence>
<sequence length="858" mass="96037">MDDNNDNCMRHQTLSAPNIRKRIRRCPRCPREFSKTEHLERHIRSHTKEKPFHCHTCGKSYGRKDTLLRHIRSQIDQKAARIDVDHLGAAFTNFPASLSSDSSLISGLGVDAGQALDVAPTSTSFNFQSGASALLNDDTNSNNEISFDKIGDSSESATLNQQQQHAHPALANPGHQAPDNEFNPQTPSWSIFAELESIFQEWSETADGGTSEPDWHESHWRADKAVQRRRPVPDLQPYWYTHLNNLWEEPQTPGMATPTPQPQDKVDDEFRQSLHQKLAVQSSDQDLPSSHFLNFCVKAYFERFHPIFPIVHRATLRPSKTNAVLILSICSIGSLFTGCADALQGGVELFERLNKAILAHWERSLRQGPEETLSFVQAALLGQTFALLSGKAKHLALVDAFHGTVVSWARSSKIFLAQHSNYVRTQTRVQNDDHEGNDMLVDRWKEWIRIEEQIRVASGLRIHDAELASIFSHEPLLPKRKHMTLGSSDALFNAMTAQQWNGSLAKGYNSSGQFQYAFLTAAPQSSYFAIYTALQNISAGIVEAGTDGLLNASSALRFEDVLLSFFNRYLLGHQSPPAVSGNLLRGICILWHMCFLFMFGDLELMERFIGKEGPDGFDDEDQVEIVRWAASIDAKRCLAHAVMIKRRVEECSLATEPAIHVPRSMFSAAVYLLTYYRINTLTTHSTRALFSEERDFPEFDLLGVDVGVMLSEETGYPEGGLGSGKSVDTLSPENDIQITFRDGVKIRADVFRPAGSSAEQQKPVPALMAWSFFKLDLIQEWQYLYQTDLQQFLDHYTKGFDNGWEKTPKLQAAVYSPAGLCPTQVFEPVPSSGPWPPAQNPHGSHNAFLSIGCSISTD</sequence>
<keyword evidence="3" id="KW-0677">Repeat</keyword>
<feature type="compositionally biased region" description="Polar residues" evidence="8">
    <location>
        <begin position="133"/>
        <end position="145"/>
    </location>
</feature>
<evidence type="ECO:0000256" key="2">
    <source>
        <dbReference type="ARBA" id="ARBA00022723"/>
    </source>
</evidence>
<evidence type="ECO:0000259" key="9">
    <source>
        <dbReference type="PROSITE" id="PS50157"/>
    </source>
</evidence>
<dbReference type="CDD" id="cd12148">
    <property type="entry name" value="fungal_TF_MHR"/>
    <property type="match status" value="1"/>
</dbReference>
<evidence type="ECO:0000313" key="11">
    <source>
        <dbReference type="Proteomes" id="UP000266272"/>
    </source>
</evidence>
<feature type="region of interest" description="Disordered" evidence="8">
    <location>
        <begin position="133"/>
        <end position="185"/>
    </location>
</feature>
<dbReference type="GO" id="GO:0005634">
    <property type="term" value="C:nucleus"/>
    <property type="evidence" value="ECO:0007669"/>
    <property type="project" value="UniProtKB-SubCell"/>
</dbReference>
<dbReference type="GO" id="GO:0006351">
    <property type="term" value="P:DNA-templated transcription"/>
    <property type="evidence" value="ECO:0007669"/>
    <property type="project" value="InterPro"/>
</dbReference>
<dbReference type="EMBL" id="PXOA01000436">
    <property type="protein sequence ID" value="RFU75443.1"/>
    <property type="molecule type" value="Genomic_DNA"/>
</dbReference>
<keyword evidence="2" id="KW-0479">Metal-binding</keyword>
<evidence type="ECO:0000256" key="8">
    <source>
        <dbReference type="SAM" id="MobiDB-lite"/>
    </source>
</evidence>
<dbReference type="InterPro" id="IPR013087">
    <property type="entry name" value="Znf_C2H2_type"/>
</dbReference>
<dbReference type="SUPFAM" id="SSF57667">
    <property type="entry name" value="beta-beta-alpha zinc fingers"/>
    <property type="match status" value="1"/>
</dbReference>
<evidence type="ECO:0000256" key="7">
    <source>
        <dbReference type="PROSITE-ProRule" id="PRU00042"/>
    </source>
</evidence>
<dbReference type="STRING" id="490622.A0A395NI33"/>
<evidence type="ECO:0000256" key="4">
    <source>
        <dbReference type="ARBA" id="ARBA00022771"/>
    </source>
</evidence>
<gene>
    <name evidence="10" type="ORF">TARUN_6808</name>
</gene>
<reference evidence="10 11" key="1">
    <citation type="journal article" date="2018" name="PLoS Pathog.">
        <title>Evolution of structural diversity of trichothecenes, a family of toxins produced by plant pathogenic and entomopathogenic fungi.</title>
        <authorList>
            <person name="Proctor R.H."/>
            <person name="McCormick S.P."/>
            <person name="Kim H.S."/>
            <person name="Cardoza R.E."/>
            <person name="Stanley A.M."/>
            <person name="Lindo L."/>
            <person name="Kelly A."/>
            <person name="Brown D.W."/>
            <person name="Lee T."/>
            <person name="Vaughan M.M."/>
            <person name="Alexander N.J."/>
            <person name="Busman M."/>
            <person name="Gutierrez S."/>
        </authorList>
    </citation>
    <scope>NUCLEOTIDE SEQUENCE [LARGE SCALE GENOMIC DNA]</scope>
    <source>
        <strain evidence="10 11">IBT 40837</strain>
    </source>
</reference>
<dbReference type="InterPro" id="IPR051059">
    <property type="entry name" value="VerF-like"/>
</dbReference>
<comment type="subcellular location">
    <subcellularLocation>
        <location evidence="1">Nucleus</location>
    </subcellularLocation>
</comment>
<accession>A0A395NI33</accession>
<dbReference type="OrthoDB" id="10018191at2759"/>
<evidence type="ECO:0000313" key="10">
    <source>
        <dbReference type="EMBL" id="RFU75443.1"/>
    </source>
</evidence>
<proteinExistence type="predicted"/>
<dbReference type="FunFam" id="3.30.160.60:FF:000100">
    <property type="entry name" value="Zinc finger 45-like"/>
    <property type="match status" value="1"/>
</dbReference>
<keyword evidence="6" id="KW-0539">Nucleus</keyword>
<dbReference type="InterPro" id="IPR029058">
    <property type="entry name" value="AB_hydrolase_fold"/>
</dbReference>
<dbReference type="Gene3D" id="3.40.50.1820">
    <property type="entry name" value="alpha/beta hydrolase"/>
    <property type="match status" value="1"/>
</dbReference>
<dbReference type="GO" id="GO:0008270">
    <property type="term" value="F:zinc ion binding"/>
    <property type="evidence" value="ECO:0007669"/>
    <property type="project" value="UniProtKB-KW"/>
</dbReference>
<name>A0A395NI33_TRIAR</name>
<evidence type="ECO:0000256" key="1">
    <source>
        <dbReference type="ARBA" id="ARBA00004123"/>
    </source>
</evidence>